<feature type="transmembrane region" description="Helical" evidence="3">
    <location>
        <begin position="6"/>
        <end position="30"/>
    </location>
</feature>
<accession>A0ABR9CSK0</accession>
<name>A0ABR9CSK0_9HYPH</name>
<gene>
    <name evidence="5" type="ORF">IG616_17010</name>
</gene>
<protein>
    <recommendedName>
        <fullName evidence="1">diguanylate cyclase</fullName>
        <ecNumber evidence="1">2.7.7.65</ecNumber>
    </recommendedName>
</protein>
<dbReference type="NCBIfam" id="TIGR00254">
    <property type="entry name" value="GGDEF"/>
    <property type="match status" value="1"/>
</dbReference>
<evidence type="ECO:0000313" key="6">
    <source>
        <dbReference type="Proteomes" id="UP000632063"/>
    </source>
</evidence>
<dbReference type="InterPro" id="IPR043128">
    <property type="entry name" value="Rev_trsase/Diguanyl_cyclase"/>
</dbReference>
<proteinExistence type="predicted"/>
<dbReference type="InterPro" id="IPR029787">
    <property type="entry name" value="Nucleotide_cyclase"/>
</dbReference>
<dbReference type="InterPro" id="IPR000160">
    <property type="entry name" value="GGDEF_dom"/>
</dbReference>
<dbReference type="EMBL" id="JACYXI010000012">
    <property type="protein sequence ID" value="MBD8893246.1"/>
    <property type="molecule type" value="Genomic_DNA"/>
</dbReference>
<comment type="catalytic activity">
    <reaction evidence="2">
        <text>2 GTP = 3',3'-c-di-GMP + 2 diphosphate</text>
        <dbReference type="Rhea" id="RHEA:24898"/>
        <dbReference type="ChEBI" id="CHEBI:33019"/>
        <dbReference type="ChEBI" id="CHEBI:37565"/>
        <dbReference type="ChEBI" id="CHEBI:58805"/>
        <dbReference type="EC" id="2.7.7.65"/>
    </reaction>
</comment>
<evidence type="ECO:0000259" key="4">
    <source>
        <dbReference type="PROSITE" id="PS50887"/>
    </source>
</evidence>
<feature type="transmembrane region" description="Helical" evidence="3">
    <location>
        <begin position="194"/>
        <end position="216"/>
    </location>
</feature>
<keyword evidence="3" id="KW-0812">Transmembrane</keyword>
<feature type="transmembrane region" description="Helical" evidence="3">
    <location>
        <begin position="42"/>
        <end position="62"/>
    </location>
</feature>
<dbReference type="SUPFAM" id="SSF55073">
    <property type="entry name" value="Nucleotide cyclase"/>
    <property type="match status" value="1"/>
</dbReference>
<dbReference type="Gene3D" id="3.30.70.270">
    <property type="match status" value="1"/>
</dbReference>
<dbReference type="InterPro" id="IPR050469">
    <property type="entry name" value="Diguanylate_Cyclase"/>
</dbReference>
<feature type="transmembrane region" description="Helical" evidence="3">
    <location>
        <begin position="68"/>
        <end position="86"/>
    </location>
</feature>
<dbReference type="Proteomes" id="UP000632063">
    <property type="component" value="Unassembled WGS sequence"/>
</dbReference>
<evidence type="ECO:0000313" key="5">
    <source>
        <dbReference type="EMBL" id="MBD8893246.1"/>
    </source>
</evidence>
<dbReference type="RefSeq" id="WP_192149375.1">
    <property type="nucleotide sequence ID" value="NZ_JACYXI010000012.1"/>
</dbReference>
<organism evidence="5 6">
    <name type="scientific">Roseibium litorale</name>
    <dbReference type="NCBI Taxonomy" id="2803841"/>
    <lineage>
        <taxon>Bacteria</taxon>
        <taxon>Pseudomonadati</taxon>
        <taxon>Pseudomonadota</taxon>
        <taxon>Alphaproteobacteria</taxon>
        <taxon>Hyphomicrobiales</taxon>
        <taxon>Stappiaceae</taxon>
        <taxon>Roseibium</taxon>
    </lineage>
</organism>
<feature type="domain" description="GGDEF" evidence="4">
    <location>
        <begin position="257"/>
        <end position="389"/>
    </location>
</feature>
<keyword evidence="6" id="KW-1185">Reference proteome</keyword>
<dbReference type="CDD" id="cd01949">
    <property type="entry name" value="GGDEF"/>
    <property type="match status" value="1"/>
</dbReference>
<keyword evidence="3" id="KW-1133">Transmembrane helix</keyword>
<evidence type="ECO:0000256" key="3">
    <source>
        <dbReference type="SAM" id="Phobius"/>
    </source>
</evidence>
<reference evidence="5 6" key="2">
    <citation type="journal article" date="2021" name="Int. J. Syst. Evol. Microbiol.">
        <title>Roseibium litorale sp. nov., isolated from a tidal flat sediment and proposal for the reclassification of Labrenzia polysiphoniae as Roseibium polysiphoniae comb. nov.</title>
        <authorList>
            <person name="Liu Y."/>
            <person name="Pei T."/>
            <person name="Du J."/>
            <person name="Chao M."/>
            <person name="Deng M.R."/>
            <person name="Zhu H."/>
        </authorList>
    </citation>
    <scope>NUCLEOTIDE SEQUENCE [LARGE SCALE GENOMIC DNA]</scope>
    <source>
        <strain evidence="5 6">4C16A</strain>
    </source>
</reference>
<dbReference type="EC" id="2.7.7.65" evidence="1"/>
<keyword evidence="3" id="KW-0472">Membrane</keyword>
<feature type="transmembrane region" description="Helical" evidence="3">
    <location>
        <begin position="157"/>
        <end position="174"/>
    </location>
</feature>
<feature type="transmembrane region" description="Helical" evidence="3">
    <location>
        <begin position="98"/>
        <end position="117"/>
    </location>
</feature>
<dbReference type="PANTHER" id="PTHR45138:SF9">
    <property type="entry name" value="DIGUANYLATE CYCLASE DGCM-RELATED"/>
    <property type="match status" value="1"/>
</dbReference>
<evidence type="ECO:0000256" key="1">
    <source>
        <dbReference type="ARBA" id="ARBA00012528"/>
    </source>
</evidence>
<dbReference type="PANTHER" id="PTHR45138">
    <property type="entry name" value="REGULATORY COMPONENTS OF SENSORY TRANSDUCTION SYSTEM"/>
    <property type="match status" value="1"/>
</dbReference>
<dbReference type="Pfam" id="PF00990">
    <property type="entry name" value="GGDEF"/>
    <property type="match status" value="1"/>
</dbReference>
<comment type="caution">
    <text evidence="5">The sequence shown here is derived from an EMBL/GenBank/DDBJ whole genome shotgun (WGS) entry which is preliminary data.</text>
</comment>
<reference evidence="6" key="1">
    <citation type="submission" date="2020-09" db="EMBL/GenBank/DDBJ databases">
        <title>The genome sequence of strain Labrenzia suaedae 4C16A.</title>
        <authorList>
            <person name="Liu Y."/>
        </authorList>
    </citation>
    <scope>NUCLEOTIDE SEQUENCE [LARGE SCALE GENOMIC DNA]</scope>
    <source>
        <strain evidence="6">4C16A</strain>
    </source>
</reference>
<evidence type="ECO:0000256" key="2">
    <source>
        <dbReference type="ARBA" id="ARBA00034247"/>
    </source>
</evidence>
<sequence>MMLDTPTLFTSVTIACFSGACVLGLFTVSVSGQTRAMRLSSLCWSAALLMLGLGCTLIGLRGHIPDSISIVAANAILLIGHNLRPAALRIFFEQKHKLLWLGFAASLGWIVLCQVPAFRDSFAARTLYSQVLLIANSLHIIWLCLRKAPSGMTTPKLLAGITLLEISAYVLHLTNQLLHPSAALVDIFSLPVTSVYLILLITCTVLSSVLIVAISLERAQLIFQEQATRDQLTGLRNRRAFFDDAEKWRQARQNKDAAYALLVIDIDRLSDVNEQFGLALGDAMLKLLSRICQDTVEKPCFAGRIDSEEFALFLPGQDNEAASAIATRISRLMTTQAAKASGGRLKITVSTGIFYGTPATSLERAFEISTRCIAHAKTTSRSRTVASSGETTKSGLQTTPILSPFSLTQRSIA</sequence>
<dbReference type="PROSITE" id="PS50887">
    <property type="entry name" value="GGDEF"/>
    <property type="match status" value="1"/>
</dbReference>
<dbReference type="SMART" id="SM00267">
    <property type="entry name" value="GGDEF"/>
    <property type="match status" value="1"/>
</dbReference>
<feature type="transmembrane region" description="Helical" evidence="3">
    <location>
        <begin position="123"/>
        <end position="145"/>
    </location>
</feature>